<organism evidence="2 3">
    <name type="scientific">Eumeta variegata</name>
    <name type="common">Bagworm moth</name>
    <name type="synonym">Eumeta japonica</name>
    <dbReference type="NCBI Taxonomy" id="151549"/>
    <lineage>
        <taxon>Eukaryota</taxon>
        <taxon>Metazoa</taxon>
        <taxon>Ecdysozoa</taxon>
        <taxon>Arthropoda</taxon>
        <taxon>Hexapoda</taxon>
        <taxon>Insecta</taxon>
        <taxon>Pterygota</taxon>
        <taxon>Neoptera</taxon>
        <taxon>Endopterygota</taxon>
        <taxon>Lepidoptera</taxon>
        <taxon>Glossata</taxon>
        <taxon>Ditrysia</taxon>
        <taxon>Tineoidea</taxon>
        <taxon>Psychidae</taxon>
        <taxon>Oiketicinae</taxon>
        <taxon>Eumeta</taxon>
    </lineage>
</organism>
<reference evidence="2 3" key="1">
    <citation type="journal article" date="2019" name="Commun. Biol.">
        <title>The bagworm genome reveals a unique fibroin gene that provides high tensile strength.</title>
        <authorList>
            <person name="Kono N."/>
            <person name="Nakamura H."/>
            <person name="Ohtoshi R."/>
            <person name="Tomita M."/>
            <person name="Numata K."/>
            <person name="Arakawa K."/>
        </authorList>
    </citation>
    <scope>NUCLEOTIDE SEQUENCE [LARGE SCALE GENOMIC DNA]</scope>
</reference>
<keyword evidence="3" id="KW-1185">Reference proteome</keyword>
<evidence type="ECO:0000313" key="2">
    <source>
        <dbReference type="EMBL" id="GBP60955.1"/>
    </source>
</evidence>
<evidence type="ECO:0000256" key="1">
    <source>
        <dbReference type="SAM" id="MobiDB-lite"/>
    </source>
</evidence>
<evidence type="ECO:0000313" key="3">
    <source>
        <dbReference type="Proteomes" id="UP000299102"/>
    </source>
</evidence>
<dbReference type="EMBL" id="BGZK01000800">
    <property type="protein sequence ID" value="GBP60955.1"/>
    <property type="molecule type" value="Genomic_DNA"/>
</dbReference>
<dbReference type="AlphaFoldDB" id="A0A4C1XFH7"/>
<gene>
    <name evidence="2" type="ORF">EVAR_51518_1</name>
</gene>
<sequence>MYWSRARGAQRGLIRSKPKNNSPACSGHSSAPQVHALRPGTGGIALFAAQVMLPHRSYDASCLRLARTIGKALSGNARSNNTEAIVITDVSFTP</sequence>
<name>A0A4C1XFH7_EUMVA</name>
<protein>
    <submittedName>
        <fullName evidence="2">Uncharacterized protein</fullName>
    </submittedName>
</protein>
<feature type="region of interest" description="Disordered" evidence="1">
    <location>
        <begin position="1"/>
        <end position="33"/>
    </location>
</feature>
<feature type="compositionally biased region" description="Polar residues" evidence="1">
    <location>
        <begin position="19"/>
        <end position="32"/>
    </location>
</feature>
<proteinExistence type="predicted"/>
<accession>A0A4C1XFH7</accession>
<dbReference type="Proteomes" id="UP000299102">
    <property type="component" value="Unassembled WGS sequence"/>
</dbReference>
<comment type="caution">
    <text evidence="2">The sequence shown here is derived from an EMBL/GenBank/DDBJ whole genome shotgun (WGS) entry which is preliminary data.</text>
</comment>